<evidence type="ECO:0000256" key="10">
    <source>
        <dbReference type="ARBA" id="ARBA00038679"/>
    </source>
</evidence>
<protein>
    <submittedName>
        <fullName evidence="13">Odorant receptor 85c-like</fullName>
    </submittedName>
</protein>
<evidence type="ECO:0000256" key="5">
    <source>
        <dbReference type="ARBA" id="ARBA00022725"/>
    </source>
</evidence>
<evidence type="ECO:0000256" key="2">
    <source>
        <dbReference type="ARBA" id="ARBA00022475"/>
    </source>
</evidence>
<name>A0A6J2TL92_DROLE</name>
<dbReference type="RefSeq" id="XP_030376285.1">
    <property type="nucleotide sequence ID" value="XM_030520425.1"/>
</dbReference>
<keyword evidence="12" id="KW-1185">Reference proteome</keyword>
<evidence type="ECO:0000313" key="13">
    <source>
        <dbReference type="RefSeq" id="XP_030376285.1"/>
    </source>
</evidence>
<evidence type="ECO:0000256" key="3">
    <source>
        <dbReference type="ARBA" id="ARBA00022606"/>
    </source>
</evidence>
<keyword evidence="9" id="KW-0807">Transducer</keyword>
<dbReference type="AlphaFoldDB" id="A0A6J2TL92"/>
<dbReference type="Pfam" id="PF02949">
    <property type="entry name" value="7tm_6"/>
    <property type="match status" value="1"/>
</dbReference>
<sequence length="505" mass="59324">MGRCTCPMSQPRVYTLSNIDFVLAGMLKLLFVRHKKPKLRHFMHELEQLFVRRHINMPPYKMRKIREEKHMVPCINLKACNESEQLITTTRTTYRSFVSAQDESRKARKMPQTKIDSFMKYANFFYKCVGIEPYRKISRPAEYSAWLNIVYWANIINLLLIMLAEIVYVLIAFATGEHIVEAIMTMSYIGFVIVGIAKMLVVWWKKSALSEFMHVLEQLYPSTVAEQQDYRLQRYQSFCAWVSIGFATLYSVLIWTYNLFGIMQYLLYERLLQTRVVDQTLPYFMYIPWENYDNWSYYLLFFMQNFAGYTSAAGQISTDLLLCAVASQLIMHYDYLARQIEQKKLKGCWQQNSEFLIHTVRYHERLLSLSARINHIFGVPLLLNFLVSSFVICFVGFQMTVGVSLDTMIKLTLFLVSSMCQVYLICHYGQLVEDASFGISKAVYKQQWLDADVRYKKSIALIIKRAQKPAFLKATVFMQINRGSMTDLLQLSYKFFALLRTMYNK</sequence>
<evidence type="ECO:0000313" key="12">
    <source>
        <dbReference type="Proteomes" id="UP000504634"/>
    </source>
</evidence>
<dbReference type="OrthoDB" id="8185860at2759"/>
<dbReference type="InterPro" id="IPR004117">
    <property type="entry name" value="7tm6_olfct_rcpt"/>
</dbReference>
<dbReference type="GO" id="GO:0005549">
    <property type="term" value="F:odorant binding"/>
    <property type="evidence" value="ECO:0007669"/>
    <property type="project" value="InterPro"/>
</dbReference>
<dbReference type="GO" id="GO:0005886">
    <property type="term" value="C:plasma membrane"/>
    <property type="evidence" value="ECO:0007669"/>
    <property type="project" value="UniProtKB-SubCell"/>
</dbReference>
<evidence type="ECO:0000256" key="4">
    <source>
        <dbReference type="ARBA" id="ARBA00022692"/>
    </source>
</evidence>
<organism evidence="12 13">
    <name type="scientific">Drosophila lebanonensis</name>
    <name type="common">Fruit fly</name>
    <name type="synonym">Scaptodrosophila lebanonensis</name>
    <dbReference type="NCBI Taxonomy" id="7225"/>
    <lineage>
        <taxon>Eukaryota</taxon>
        <taxon>Metazoa</taxon>
        <taxon>Ecdysozoa</taxon>
        <taxon>Arthropoda</taxon>
        <taxon>Hexapoda</taxon>
        <taxon>Insecta</taxon>
        <taxon>Pterygota</taxon>
        <taxon>Neoptera</taxon>
        <taxon>Endopterygota</taxon>
        <taxon>Diptera</taxon>
        <taxon>Brachycera</taxon>
        <taxon>Muscomorpha</taxon>
        <taxon>Ephydroidea</taxon>
        <taxon>Drosophilidae</taxon>
        <taxon>Scaptodrosophila</taxon>
    </lineage>
</organism>
<feature type="transmembrane region" description="Helical" evidence="11">
    <location>
        <begin position="183"/>
        <end position="204"/>
    </location>
</feature>
<comment type="subunit">
    <text evidence="10">Interacts with Orco. Complexes exist early in the endomembrane system in olfactory sensory neurons (OSNs), coupling these complexes to the conserved ciliary trafficking pathway.</text>
</comment>
<evidence type="ECO:0000256" key="6">
    <source>
        <dbReference type="ARBA" id="ARBA00022989"/>
    </source>
</evidence>
<reference evidence="13" key="1">
    <citation type="submission" date="2025-08" db="UniProtKB">
        <authorList>
            <consortium name="RefSeq"/>
        </authorList>
    </citation>
    <scope>IDENTIFICATION</scope>
    <source>
        <strain evidence="13">11010-0011.00</strain>
        <tissue evidence="13">Whole body</tissue>
    </source>
</reference>
<keyword evidence="2" id="KW-1003">Cell membrane</keyword>
<keyword evidence="6 11" id="KW-1133">Transmembrane helix</keyword>
<dbReference type="PANTHER" id="PTHR21137:SF44">
    <property type="entry name" value="ODORANT RECEPTOR 13A-RELATED"/>
    <property type="match status" value="1"/>
</dbReference>
<proteinExistence type="predicted"/>
<keyword evidence="3" id="KW-0716">Sensory transduction</keyword>
<keyword evidence="7 11" id="KW-0472">Membrane</keyword>
<dbReference type="PANTHER" id="PTHR21137">
    <property type="entry name" value="ODORANT RECEPTOR"/>
    <property type="match status" value="1"/>
</dbReference>
<evidence type="ECO:0000256" key="7">
    <source>
        <dbReference type="ARBA" id="ARBA00023136"/>
    </source>
</evidence>
<keyword evidence="4 11" id="KW-0812">Transmembrane</keyword>
<accession>A0A6J2TL92</accession>
<evidence type="ECO:0000256" key="1">
    <source>
        <dbReference type="ARBA" id="ARBA00004651"/>
    </source>
</evidence>
<feature type="transmembrane region" description="Helical" evidence="11">
    <location>
        <begin position="12"/>
        <end position="31"/>
    </location>
</feature>
<gene>
    <name evidence="13" type="primary">LOC115625387</name>
</gene>
<keyword evidence="8" id="KW-0675">Receptor</keyword>
<evidence type="ECO:0000256" key="11">
    <source>
        <dbReference type="SAM" id="Phobius"/>
    </source>
</evidence>
<keyword evidence="5" id="KW-0552">Olfaction</keyword>
<feature type="transmembrane region" description="Helical" evidence="11">
    <location>
        <begin position="238"/>
        <end position="257"/>
    </location>
</feature>
<comment type="subcellular location">
    <subcellularLocation>
        <location evidence="1">Cell membrane</location>
        <topology evidence="1">Multi-pass membrane protein</topology>
    </subcellularLocation>
</comment>
<dbReference type="GeneID" id="115625387"/>
<dbReference type="GO" id="GO:0007165">
    <property type="term" value="P:signal transduction"/>
    <property type="evidence" value="ECO:0007669"/>
    <property type="project" value="UniProtKB-KW"/>
</dbReference>
<evidence type="ECO:0000256" key="8">
    <source>
        <dbReference type="ARBA" id="ARBA00023170"/>
    </source>
</evidence>
<feature type="transmembrane region" description="Helical" evidence="11">
    <location>
        <begin position="375"/>
        <end position="397"/>
    </location>
</feature>
<dbReference type="GO" id="GO:0004984">
    <property type="term" value="F:olfactory receptor activity"/>
    <property type="evidence" value="ECO:0007669"/>
    <property type="project" value="InterPro"/>
</dbReference>
<dbReference type="Proteomes" id="UP000504634">
    <property type="component" value="Unplaced"/>
</dbReference>
<evidence type="ECO:0000256" key="9">
    <source>
        <dbReference type="ARBA" id="ARBA00023224"/>
    </source>
</evidence>
<feature type="transmembrane region" description="Helical" evidence="11">
    <location>
        <begin position="145"/>
        <end position="171"/>
    </location>
</feature>